<keyword evidence="1" id="KW-0175">Coiled coil</keyword>
<name>A0A7S1UES9_9STRA</name>
<reference evidence="3" key="1">
    <citation type="submission" date="2021-01" db="EMBL/GenBank/DDBJ databases">
        <authorList>
            <person name="Corre E."/>
            <person name="Pelletier E."/>
            <person name="Niang G."/>
            <person name="Scheremetjew M."/>
            <person name="Finn R."/>
            <person name="Kale V."/>
            <person name="Holt S."/>
            <person name="Cochrane G."/>
            <person name="Meng A."/>
            <person name="Brown T."/>
            <person name="Cohen L."/>
        </authorList>
    </citation>
    <scope>NUCLEOTIDE SEQUENCE</scope>
    <source>
        <strain evidence="3">CCMP2877</strain>
    </source>
</reference>
<feature type="chain" id="PRO_5031035872" evidence="2">
    <location>
        <begin position="19"/>
        <end position="264"/>
    </location>
</feature>
<keyword evidence="2" id="KW-0732">Signal</keyword>
<evidence type="ECO:0000256" key="1">
    <source>
        <dbReference type="SAM" id="Coils"/>
    </source>
</evidence>
<protein>
    <submittedName>
        <fullName evidence="3">Uncharacterized protein</fullName>
    </submittedName>
</protein>
<gene>
    <name evidence="3" type="ORF">PPAR1163_LOCUS23891</name>
</gene>
<feature type="signal peptide" evidence="2">
    <location>
        <begin position="1"/>
        <end position="18"/>
    </location>
</feature>
<proteinExistence type="predicted"/>
<dbReference type="AlphaFoldDB" id="A0A7S1UES9"/>
<evidence type="ECO:0000256" key="2">
    <source>
        <dbReference type="SAM" id="SignalP"/>
    </source>
</evidence>
<organism evidence="3">
    <name type="scientific">Phaeomonas parva</name>
    <dbReference type="NCBI Taxonomy" id="124430"/>
    <lineage>
        <taxon>Eukaryota</taxon>
        <taxon>Sar</taxon>
        <taxon>Stramenopiles</taxon>
        <taxon>Ochrophyta</taxon>
        <taxon>Pinguiophyceae</taxon>
        <taxon>Pinguiochrysidales</taxon>
        <taxon>Pinguiochrysidaceae</taxon>
        <taxon>Phaeomonas</taxon>
    </lineage>
</organism>
<sequence>MLQRIAVLAALAAVPAAGFKAAGFRPAWGLFSSQSRVQLAMAGGTENGAAQPAAPDVKDMIKQLEAEGFKVDPSIDAAAAERVDFVALEEDVRKQADAKFDAATKGIKEYAAKMKTQSDEEAKATYEELKSMLAKQQKEAEERLEMLNQISGGMDTVKEEASVAMTELERLEKARAELQSIGSTPEGQLAAFKYKNFGQQAAILTATLLLLLAVDSAADVLAAATSGDSGSLAAAGARLAAELVGAGAGSVYYGLWGDEMPKME</sequence>
<accession>A0A7S1UES9</accession>
<evidence type="ECO:0000313" key="3">
    <source>
        <dbReference type="EMBL" id="CAD9265475.1"/>
    </source>
</evidence>
<dbReference type="EMBL" id="HBGJ01037816">
    <property type="protein sequence ID" value="CAD9265475.1"/>
    <property type="molecule type" value="Transcribed_RNA"/>
</dbReference>
<feature type="coiled-coil region" evidence="1">
    <location>
        <begin position="119"/>
        <end position="181"/>
    </location>
</feature>